<feature type="non-terminal residue" evidence="2">
    <location>
        <position position="1"/>
    </location>
</feature>
<organism evidence="2">
    <name type="scientific">marine sediment metagenome</name>
    <dbReference type="NCBI Taxonomy" id="412755"/>
    <lineage>
        <taxon>unclassified sequences</taxon>
        <taxon>metagenomes</taxon>
        <taxon>ecological metagenomes</taxon>
    </lineage>
</organism>
<proteinExistence type="predicted"/>
<evidence type="ECO:0008006" key="3">
    <source>
        <dbReference type="Google" id="ProtNLM"/>
    </source>
</evidence>
<feature type="transmembrane region" description="Helical" evidence="1">
    <location>
        <begin position="98"/>
        <end position="117"/>
    </location>
</feature>
<dbReference type="InterPro" id="IPR002736">
    <property type="entry name" value="CitG"/>
</dbReference>
<feature type="non-terminal residue" evidence="2">
    <location>
        <position position="280"/>
    </location>
</feature>
<dbReference type="GO" id="GO:0005524">
    <property type="term" value="F:ATP binding"/>
    <property type="evidence" value="ECO:0007669"/>
    <property type="project" value="InterPro"/>
</dbReference>
<dbReference type="Gene3D" id="1.10.4200.10">
    <property type="entry name" value="Triphosphoribosyl-dephospho-CoA protein"/>
    <property type="match status" value="1"/>
</dbReference>
<dbReference type="AlphaFoldDB" id="X0TD28"/>
<gene>
    <name evidence="2" type="ORF">S01H1_27642</name>
</gene>
<sequence>LSIKSIDDISRCLNLASLLELAGWPKPGNVHRTSDFEETRFEHFLAGVAAIQPNFREFCERIVQFPFLKDIDYELVELGRFFITAAENMLKWQYGGNVLLGHILILAPLAAAAVICLKRHLSSINDFKIILSKIVNGTTVKDTVNLYTAIKLCNPGGLGKINKYDITDKNSIEEIVKDGIKLKDIFELSKDYDLISSEYSTKFSIILDEGLPYFLTTFNTFKDINITTVNTFLYLLSNHPDTLIIRKSGEDLARYVSKSATQVLKYEGISSKKGLKLTKR</sequence>
<protein>
    <recommendedName>
        <fullName evidence="3">ATP--dephospho-CoA triphosphoribosyl transferase CitG</fullName>
    </recommendedName>
</protein>
<dbReference type="PANTHER" id="PTHR42280:SF1">
    <property type="entry name" value="CITG FAMILY PROTEIN"/>
    <property type="match status" value="1"/>
</dbReference>
<keyword evidence="1" id="KW-0812">Transmembrane</keyword>
<reference evidence="2" key="1">
    <citation type="journal article" date="2014" name="Front. Microbiol.">
        <title>High frequency of phylogenetically diverse reductive dehalogenase-homologous genes in deep subseafloor sedimentary metagenomes.</title>
        <authorList>
            <person name="Kawai M."/>
            <person name="Futagami T."/>
            <person name="Toyoda A."/>
            <person name="Takaki Y."/>
            <person name="Nishi S."/>
            <person name="Hori S."/>
            <person name="Arai W."/>
            <person name="Tsubouchi T."/>
            <person name="Morono Y."/>
            <person name="Uchiyama I."/>
            <person name="Ito T."/>
            <person name="Fujiyama A."/>
            <person name="Inagaki F."/>
            <person name="Takami H."/>
        </authorList>
    </citation>
    <scope>NUCLEOTIDE SEQUENCE</scope>
    <source>
        <strain evidence="2">Expedition CK06-06</strain>
    </source>
</reference>
<keyword evidence="1" id="KW-1133">Transmembrane helix</keyword>
<comment type="caution">
    <text evidence="2">The sequence shown here is derived from an EMBL/GenBank/DDBJ whole genome shotgun (WGS) entry which is preliminary data.</text>
</comment>
<evidence type="ECO:0000256" key="1">
    <source>
        <dbReference type="SAM" id="Phobius"/>
    </source>
</evidence>
<evidence type="ECO:0000313" key="2">
    <source>
        <dbReference type="EMBL" id="GAF91438.1"/>
    </source>
</evidence>
<dbReference type="GO" id="GO:0046917">
    <property type="term" value="F:triphosphoribosyl-dephospho-CoA synthase activity"/>
    <property type="evidence" value="ECO:0007669"/>
    <property type="project" value="InterPro"/>
</dbReference>
<dbReference type="PANTHER" id="PTHR42280">
    <property type="entry name" value="CITG FAMILY PROTEIN"/>
    <property type="match status" value="1"/>
</dbReference>
<dbReference type="EMBL" id="BARS01016851">
    <property type="protein sequence ID" value="GAF91438.1"/>
    <property type="molecule type" value="Genomic_DNA"/>
</dbReference>
<dbReference type="Pfam" id="PF01874">
    <property type="entry name" value="CitG"/>
    <property type="match status" value="1"/>
</dbReference>
<name>X0TD28_9ZZZZ</name>
<keyword evidence="1" id="KW-0472">Membrane</keyword>
<accession>X0TD28</accession>